<sequence>MNTLIQFLILRSKWNNIEENQPIPVTLTEIAEILNCSVRNVKYILKSFISNDWIIWIPGMGRGNPSKITFRQSNRDIIEEEVKKIMKENKAEKLMVLLQLEELQEKERKYLLDILLYREKNNDTYSKDTLHLPVYRQIHQLSPSLVTRRTELHLIRHLYSTLIGIDSERGIAEHWRIESDYKRFTFVLRKGVKFHDDSTLTAEDVRYSLLKLKNTNFSWVVDEIKSIEILHDTKLVIQLFRSNYSFLSWLTLPCTSIIAANYTDRIIGTGPYYLSKHNESIVILKAFSNYFGYRPSTDEIKLIIVPVIYKQYFDGQEVQNNNSDVIEKQVVSQIDVGCKYILLHTAALSKEERLSLIQKINIPQMIASLKENRQEVATTLLRGINHSLTDQAFPNCLPSTVSIRTYKGAGNEKDMGWLCKQWEESGVRVNGTLVDYSQLYDGKTDVILTEISGEDSLETTLFSFILNKDSPLQLVLSPKRLKEIREIVGNVIQINDQEKRWEELSHVHNDLIEEGVLVPLFRWNQIVKVPTSFAKLSLNSYGWLNFSELVNEM</sequence>
<dbReference type="Gene3D" id="3.40.190.10">
    <property type="entry name" value="Periplasmic binding protein-like II"/>
    <property type="match status" value="1"/>
</dbReference>
<dbReference type="AlphaFoldDB" id="A0A223KS94"/>
<proteinExistence type="predicted"/>
<dbReference type="InterPro" id="IPR000914">
    <property type="entry name" value="SBP_5_dom"/>
</dbReference>
<reference evidence="4 5" key="1">
    <citation type="submission" date="2016-12" db="EMBL/GenBank/DDBJ databases">
        <title>The whole genome sequencing and assembly of Bacillus cohnii DSM 6307T strain.</title>
        <authorList>
            <person name="Lee Y.-J."/>
            <person name="Yi H."/>
            <person name="Bahn Y.-S."/>
            <person name="Kim J.F."/>
            <person name="Lee D.-W."/>
        </authorList>
    </citation>
    <scope>NUCLEOTIDE SEQUENCE [LARGE SCALE GENOMIC DNA]</scope>
    <source>
        <strain evidence="4 5">DSM 6307</strain>
    </source>
</reference>
<dbReference type="GO" id="GO:1904680">
    <property type="term" value="F:peptide transmembrane transporter activity"/>
    <property type="evidence" value="ECO:0007669"/>
    <property type="project" value="TreeGrafter"/>
</dbReference>
<feature type="domain" description="Transcriptional regulator SgrR N-terminal HTH" evidence="3">
    <location>
        <begin position="19"/>
        <end position="106"/>
    </location>
</feature>
<dbReference type="Proteomes" id="UP000215224">
    <property type="component" value="Chromosome"/>
</dbReference>
<dbReference type="PANTHER" id="PTHR30290:SF72">
    <property type="entry name" value="HTH-TYPE TRANSCRIPTIONAL REGULATOR SGRR"/>
    <property type="match status" value="1"/>
</dbReference>
<evidence type="ECO:0000256" key="1">
    <source>
        <dbReference type="ARBA" id="ARBA00023125"/>
    </source>
</evidence>
<dbReference type="Pfam" id="PF00496">
    <property type="entry name" value="SBP_bac_5"/>
    <property type="match status" value="1"/>
</dbReference>
<dbReference type="RefSeq" id="WP_066414501.1">
    <property type="nucleotide sequence ID" value="NZ_CP018866.1"/>
</dbReference>
<evidence type="ECO:0000313" key="4">
    <source>
        <dbReference type="EMBL" id="AST92350.1"/>
    </source>
</evidence>
<dbReference type="PANTHER" id="PTHR30290">
    <property type="entry name" value="PERIPLASMIC BINDING COMPONENT OF ABC TRANSPORTER"/>
    <property type="match status" value="1"/>
</dbReference>
<dbReference type="GO" id="GO:0003677">
    <property type="term" value="F:DNA binding"/>
    <property type="evidence" value="ECO:0007669"/>
    <property type="project" value="UniProtKB-KW"/>
</dbReference>
<keyword evidence="5" id="KW-1185">Reference proteome</keyword>
<dbReference type="STRING" id="1314751.GCA_001591425_01637"/>
<organism evidence="4 5">
    <name type="scientific">Sutcliffiella cohnii</name>
    <dbReference type="NCBI Taxonomy" id="33932"/>
    <lineage>
        <taxon>Bacteria</taxon>
        <taxon>Bacillati</taxon>
        <taxon>Bacillota</taxon>
        <taxon>Bacilli</taxon>
        <taxon>Bacillales</taxon>
        <taxon>Bacillaceae</taxon>
        <taxon>Sutcliffiella</taxon>
    </lineage>
</organism>
<evidence type="ECO:0000259" key="3">
    <source>
        <dbReference type="Pfam" id="PF12793"/>
    </source>
</evidence>
<dbReference type="InterPro" id="IPR025370">
    <property type="entry name" value="SgrR_HTH_N"/>
</dbReference>
<gene>
    <name evidence="4" type="ORF">BC6307_14150</name>
</gene>
<protein>
    <recommendedName>
        <fullName evidence="6">ABC transporter substrate-binding protein</fullName>
    </recommendedName>
</protein>
<dbReference type="KEGG" id="bcoh:BC6307_14150"/>
<accession>A0A223KS94</accession>
<evidence type="ECO:0000313" key="5">
    <source>
        <dbReference type="Proteomes" id="UP000215224"/>
    </source>
</evidence>
<keyword evidence="1" id="KW-0238">DNA-binding</keyword>
<evidence type="ECO:0008006" key="6">
    <source>
        <dbReference type="Google" id="ProtNLM"/>
    </source>
</evidence>
<dbReference type="Pfam" id="PF12793">
    <property type="entry name" value="SgrR_N"/>
    <property type="match status" value="1"/>
</dbReference>
<dbReference type="EMBL" id="CP018866">
    <property type="protein sequence ID" value="AST92350.1"/>
    <property type="molecule type" value="Genomic_DNA"/>
</dbReference>
<evidence type="ECO:0000259" key="2">
    <source>
        <dbReference type="Pfam" id="PF00496"/>
    </source>
</evidence>
<feature type="domain" description="Solute-binding protein family 5" evidence="2">
    <location>
        <begin position="170"/>
        <end position="306"/>
    </location>
</feature>
<dbReference type="GO" id="GO:0015833">
    <property type="term" value="P:peptide transport"/>
    <property type="evidence" value="ECO:0007669"/>
    <property type="project" value="TreeGrafter"/>
</dbReference>
<dbReference type="SUPFAM" id="SSF53850">
    <property type="entry name" value="Periplasmic binding protein-like II"/>
    <property type="match status" value="1"/>
</dbReference>
<dbReference type="InterPro" id="IPR039424">
    <property type="entry name" value="SBP_5"/>
</dbReference>
<name>A0A223KS94_9BACI</name>